<name>A0A2I0VKK5_9ASPA</name>
<dbReference type="Pfam" id="PF03110">
    <property type="entry name" value="SBP"/>
    <property type="match status" value="1"/>
</dbReference>
<keyword evidence="7" id="KW-0804">Transcription</keyword>
<dbReference type="GO" id="GO:0005634">
    <property type="term" value="C:nucleus"/>
    <property type="evidence" value="ECO:0007669"/>
    <property type="project" value="UniProtKB-SubCell"/>
</dbReference>
<dbReference type="GO" id="GO:0008270">
    <property type="term" value="F:zinc ion binding"/>
    <property type="evidence" value="ECO:0007669"/>
    <property type="project" value="UniProtKB-KW"/>
</dbReference>
<keyword evidence="5" id="KW-0805">Transcription regulation</keyword>
<dbReference type="InterPro" id="IPR044817">
    <property type="entry name" value="SBP-like"/>
</dbReference>
<evidence type="ECO:0000256" key="5">
    <source>
        <dbReference type="ARBA" id="ARBA00023015"/>
    </source>
</evidence>
<dbReference type="EMBL" id="KZ503459">
    <property type="protein sequence ID" value="PKU63942.1"/>
    <property type="molecule type" value="Genomic_DNA"/>
</dbReference>
<dbReference type="AlphaFoldDB" id="A0A2I0VKK5"/>
<dbReference type="PANTHER" id="PTHR31251:SF74">
    <property type="entry name" value="SQUAMOSA PROMOTER-BINDING-LIKE PROTEIN 2"/>
    <property type="match status" value="1"/>
</dbReference>
<accession>A0A2I0VKK5</accession>
<evidence type="ECO:0000313" key="12">
    <source>
        <dbReference type="Proteomes" id="UP000233837"/>
    </source>
</evidence>
<reference evidence="11 12" key="1">
    <citation type="journal article" date="2016" name="Sci. Rep.">
        <title>The Dendrobium catenatum Lindl. genome sequence provides insights into polysaccharide synthase, floral development and adaptive evolution.</title>
        <authorList>
            <person name="Zhang G.Q."/>
            <person name="Xu Q."/>
            <person name="Bian C."/>
            <person name="Tsai W.C."/>
            <person name="Yeh C.M."/>
            <person name="Liu K.W."/>
            <person name="Yoshida K."/>
            <person name="Zhang L.S."/>
            <person name="Chang S.B."/>
            <person name="Chen F."/>
            <person name="Shi Y."/>
            <person name="Su Y.Y."/>
            <person name="Zhang Y.Q."/>
            <person name="Chen L.J."/>
            <person name="Yin Y."/>
            <person name="Lin M."/>
            <person name="Huang H."/>
            <person name="Deng H."/>
            <person name="Wang Z.W."/>
            <person name="Zhu S.L."/>
            <person name="Zhao X."/>
            <person name="Deng C."/>
            <person name="Niu S.C."/>
            <person name="Huang J."/>
            <person name="Wang M."/>
            <person name="Liu G.H."/>
            <person name="Yang H.J."/>
            <person name="Xiao X.J."/>
            <person name="Hsiao Y.Y."/>
            <person name="Wu W.L."/>
            <person name="Chen Y.Y."/>
            <person name="Mitsuda N."/>
            <person name="Ohme-Takagi M."/>
            <person name="Luo Y.B."/>
            <person name="Van de Peer Y."/>
            <person name="Liu Z.J."/>
        </authorList>
    </citation>
    <scope>NUCLEOTIDE SEQUENCE [LARGE SCALE GENOMIC DNA]</scope>
    <source>
        <tissue evidence="11">The whole plant</tissue>
    </source>
</reference>
<keyword evidence="4" id="KW-0862">Zinc</keyword>
<evidence type="ECO:0000259" key="10">
    <source>
        <dbReference type="PROSITE" id="PS51141"/>
    </source>
</evidence>
<evidence type="ECO:0000256" key="1">
    <source>
        <dbReference type="ARBA" id="ARBA00004123"/>
    </source>
</evidence>
<dbReference type="PROSITE" id="PS51141">
    <property type="entry name" value="ZF_SBP"/>
    <property type="match status" value="1"/>
</dbReference>
<dbReference type="GO" id="GO:0003677">
    <property type="term" value="F:DNA binding"/>
    <property type="evidence" value="ECO:0007669"/>
    <property type="project" value="UniProtKB-KW"/>
</dbReference>
<dbReference type="PANTHER" id="PTHR31251">
    <property type="entry name" value="SQUAMOSA PROMOTER-BINDING-LIKE PROTEIN 4"/>
    <property type="match status" value="1"/>
</dbReference>
<feature type="domain" description="SBP-type" evidence="10">
    <location>
        <begin position="222"/>
        <end position="299"/>
    </location>
</feature>
<evidence type="ECO:0000256" key="6">
    <source>
        <dbReference type="ARBA" id="ARBA00023125"/>
    </source>
</evidence>
<evidence type="ECO:0000256" key="3">
    <source>
        <dbReference type="ARBA" id="ARBA00022771"/>
    </source>
</evidence>
<keyword evidence="8" id="KW-0539">Nucleus</keyword>
<dbReference type="Proteomes" id="UP000233837">
    <property type="component" value="Unassembled WGS sequence"/>
</dbReference>
<evidence type="ECO:0000256" key="4">
    <source>
        <dbReference type="ARBA" id="ARBA00022833"/>
    </source>
</evidence>
<keyword evidence="6" id="KW-0238">DNA-binding</keyword>
<reference evidence="11 12" key="2">
    <citation type="journal article" date="2017" name="Nature">
        <title>The Apostasia genome and the evolution of orchids.</title>
        <authorList>
            <person name="Zhang G.Q."/>
            <person name="Liu K.W."/>
            <person name="Li Z."/>
            <person name="Lohaus R."/>
            <person name="Hsiao Y.Y."/>
            <person name="Niu S.C."/>
            <person name="Wang J.Y."/>
            <person name="Lin Y.C."/>
            <person name="Xu Q."/>
            <person name="Chen L.J."/>
            <person name="Yoshida K."/>
            <person name="Fujiwara S."/>
            <person name="Wang Z.W."/>
            <person name="Zhang Y.Q."/>
            <person name="Mitsuda N."/>
            <person name="Wang M."/>
            <person name="Liu G.H."/>
            <person name="Pecoraro L."/>
            <person name="Huang H.X."/>
            <person name="Xiao X.J."/>
            <person name="Lin M."/>
            <person name="Wu X.Y."/>
            <person name="Wu W.L."/>
            <person name="Chen Y.Y."/>
            <person name="Chang S.B."/>
            <person name="Sakamoto S."/>
            <person name="Ohme-Takagi M."/>
            <person name="Yagi M."/>
            <person name="Zeng S.J."/>
            <person name="Shen C.Y."/>
            <person name="Yeh C.M."/>
            <person name="Luo Y.B."/>
            <person name="Tsai W.C."/>
            <person name="Van de Peer Y."/>
            <person name="Liu Z.J."/>
        </authorList>
    </citation>
    <scope>NUCLEOTIDE SEQUENCE [LARGE SCALE GENOMIC DNA]</scope>
    <source>
        <tissue evidence="11">The whole plant</tissue>
    </source>
</reference>
<protein>
    <submittedName>
        <fullName evidence="11">Squamosa promoter-binding-like protein 12</fullName>
    </submittedName>
</protein>
<dbReference type="InterPro" id="IPR036893">
    <property type="entry name" value="SBP_sf"/>
</dbReference>
<evidence type="ECO:0000256" key="9">
    <source>
        <dbReference type="PROSITE-ProRule" id="PRU00470"/>
    </source>
</evidence>
<dbReference type="OrthoDB" id="514967at2759"/>
<evidence type="ECO:0000313" key="11">
    <source>
        <dbReference type="EMBL" id="PKU63942.1"/>
    </source>
</evidence>
<comment type="subcellular location">
    <subcellularLocation>
        <location evidence="1">Nucleus</location>
    </subcellularLocation>
</comment>
<keyword evidence="12" id="KW-1185">Reference proteome</keyword>
<dbReference type="SUPFAM" id="SSF103612">
    <property type="entry name" value="SBT domain"/>
    <property type="match status" value="1"/>
</dbReference>
<evidence type="ECO:0000256" key="2">
    <source>
        <dbReference type="ARBA" id="ARBA00022723"/>
    </source>
</evidence>
<sequence length="523" mass="58105">MCFLSAELGKVGTRVLLALPRFGWGQSPAGKKRKKQGRGCTSSSFFSICCGMEWNFKNPLQWDWENLGLFSGKESEVSKSTELSEWRAEGGAISNGSMYSSGSGTCSGSELGNGSLKKTVTASVGFLSKEGSKTSEVNLEAAQGIIKNQFKNYEMAQGEDFRTSPVIVRCVGTGEPPIGLKLGKRTYFENLGSANIKTSSVSMTPPAASVRRSRASHQAIQHAYCQVEGCSIDLTAAKDYHRKHRVCERHSKSPRVIVAGHERRFCQQCSRFHDLCEFDQKKRSCRRRLSDHNARRRKAQPETISFNPSTLPSLFYDERQQMSFFLNLAPFSHVRPSTSSMLDQSDGFSLSMRKGSWLKTIKADVDRQLQFPEMDFSNKIKPSRDGLNRLIPFKCTTNEVLNQGEEAYVPTSNLNGAPDLRRALSLLSSDAWCPSSTEQSSMIQLAITNPITTSNLRVPTANLAPECWQNDNSLAEQALPFNLHGNGSHIQDLQLSKAPYESSFFESNQAFSKSDGHFTEFKT</sequence>
<evidence type="ECO:0000256" key="8">
    <source>
        <dbReference type="ARBA" id="ARBA00023242"/>
    </source>
</evidence>
<keyword evidence="2" id="KW-0479">Metal-binding</keyword>
<dbReference type="Gene3D" id="4.10.1100.10">
    <property type="entry name" value="Transcription factor, SBP-box domain"/>
    <property type="match status" value="1"/>
</dbReference>
<proteinExistence type="predicted"/>
<organism evidence="11 12">
    <name type="scientific">Dendrobium catenatum</name>
    <dbReference type="NCBI Taxonomy" id="906689"/>
    <lineage>
        <taxon>Eukaryota</taxon>
        <taxon>Viridiplantae</taxon>
        <taxon>Streptophyta</taxon>
        <taxon>Embryophyta</taxon>
        <taxon>Tracheophyta</taxon>
        <taxon>Spermatophyta</taxon>
        <taxon>Magnoliopsida</taxon>
        <taxon>Liliopsida</taxon>
        <taxon>Asparagales</taxon>
        <taxon>Orchidaceae</taxon>
        <taxon>Epidendroideae</taxon>
        <taxon>Malaxideae</taxon>
        <taxon>Dendrobiinae</taxon>
        <taxon>Dendrobium</taxon>
    </lineage>
</organism>
<evidence type="ECO:0000256" key="7">
    <source>
        <dbReference type="ARBA" id="ARBA00023163"/>
    </source>
</evidence>
<gene>
    <name evidence="11" type="primary">SPL12</name>
    <name evidence="11" type="ORF">MA16_Dca009926</name>
</gene>
<keyword evidence="3 9" id="KW-0863">Zinc-finger</keyword>
<dbReference type="SMR" id="A0A2I0VKK5"/>
<dbReference type="STRING" id="906689.A0A2I0VKK5"/>
<dbReference type="InterPro" id="IPR004333">
    <property type="entry name" value="SBP_dom"/>
</dbReference>